<comment type="cofactor">
    <cofactor evidence="1">
        <name>pyridoxal 5'-phosphate</name>
        <dbReference type="ChEBI" id="CHEBI:597326"/>
    </cofactor>
</comment>
<dbReference type="InterPro" id="IPR015421">
    <property type="entry name" value="PyrdxlP-dep_Trfase_major"/>
</dbReference>
<dbReference type="Gene3D" id="3.40.640.10">
    <property type="entry name" value="Type I PLP-dependent aspartate aminotransferase-like (Major domain)"/>
    <property type="match status" value="1"/>
</dbReference>
<feature type="compositionally biased region" description="Low complexity" evidence="4">
    <location>
        <begin position="52"/>
        <end position="66"/>
    </location>
</feature>
<keyword evidence="3" id="KW-0456">Lyase</keyword>
<dbReference type="InterPro" id="IPR015424">
    <property type="entry name" value="PyrdxlP-dep_Trfase"/>
</dbReference>
<feature type="compositionally biased region" description="Basic and acidic residues" evidence="4">
    <location>
        <begin position="94"/>
        <end position="109"/>
    </location>
</feature>
<feature type="region of interest" description="Disordered" evidence="4">
    <location>
        <begin position="298"/>
        <end position="340"/>
    </location>
</feature>
<dbReference type="GO" id="GO:0030170">
    <property type="term" value="F:pyridoxal phosphate binding"/>
    <property type="evidence" value="ECO:0007669"/>
    <property type="project" value="InterPro"/>
</dbReference>
<feature type="region of interest" description="Disordered" evidence="4">
    <location>
        <begin position="52"/>
        <end position="156"/>
    </location>
</feature>
<gene>
    <name evidence="5" type="ORF">TGP89_244412</name>
</gene>
<dbReference type="VEuPathDB" id="ToxoDB:TGP89_244412"/>
<accession>A0A086JQL9</accession>
<feature type="compositionally biased region" description="Basic and acidic residues" evidence="4">
    <location>
        <begin position="556"/>
        <end position="600"/>
    </location>
</feature>
<dbReference type="GO" id="GO:0019752">
    <property type="term" value="P:carboxylic acid metabolic process"/>
    <property type="evidence" value="ECO:0007669"/>
    <property type="project" value="InterPro"/>
</dbReference>
<evidence type="ECO:0000256" key="4">
    <source>
        <dbReference type="SAM" id="MobiDB-lite"/>
    </source>
</evidence>
<feature type="compositionally biased region" description="Acidic residues" evidence="4">
    <location>
        <begin position="631"/>
        <end position="645"/>
    </location>
</feature>
<keyword evidence="2" id="KW-0663">Pyridoxal phosphate</keyword>
<evidence type="ECO:0000256" key="3">
    <source>
        <dbReference type="ARBA" id="ARBA00023239"/>
    </source>
</evidence>
<name>A0A086JQL9_TOXGO</name>
<feature type="compositionally biased region" description="Acidic residues" evidence="4">
    <location>
        <begin position="83"/>
        <end position="93"/>
    </location>
</feature>
<feature type="compositionally biased region" description="Basic and acidic residues" evidence="4">
    <location>
        <begin position="118"/>
        <end position="131"/>
    </location>
</feature>
<evidence type="ECO:0000313" key="5">
    <source>
        <dbReference type="EMBL" id="KFG34437.1"/>
    </source>
</evidence>
<dbReference type="Pfam" id="PF00282">
    <property type="entry name" value="Pyridoxal_deC"/>
    <property type="match status" value="1"/>
</dbReference>
<evidence type="ECO:0000256" key="1">
    <source>
        <dbReference type="ARBA" id="ARBA00001933"/>
    </source>
</evidence>
<dbReference type="EMBL" id="AEYI02001674">
    <property type="protein sequence ID" value="KFG34437.1"/>
    <property type="molecule type" value="Genomic_DNA"/>
</dbReference>
<evidence type="ECO:0000313" key="6">
    <source>
        <dbReference type="Proteomes" id="UP000028828"/>
    </source>
</evidence>
<feature type="region of interest" description="Disordered" evidence="4">
    <location>
        <begin position="526"/>
        <end position="649"/>
    </location>
</feature>
<dbReference type="Proteomes" id="UP000028828">
    <property type="component" value="Unassembled WGS sequence"/>
</dbReference>
<feature type="compositionally biased region" description="Basic and acidic residues" evidence="4">
    <location>
        <begin position="532"/>
        <end position="542"/>
    </location>
</feature>
<feature type="region of interest" description="Disordered" evidence="4">
    <location>
        <begin position="1"/>
        <end position="30"/>
    </location>
</feature>
<feature type="compositionally biased region" description="Basic and acidic residues" evidence="4">
    <location>
        <begin position="140"/>
        <end position="154"/>
    </location>
</feature>
<dbReference type="AlphaFoldDB" id="A0A086JQL9"/>
<dbReference type="InterPro" id="IPR002129">
    <property type="entry name" value="PyrdxlP-dep_de-COase"/>
</dbReference>
<organism evidence="5 6">
    <name type="scientific">Toxoplasma gondii p89</name>
    <dbReference type="NCBI Taxonomy" id="943119"/>
    <lineage>
        <taxon>Eukaryota</taxon>
        <taxon>Sar</taxon>
        <taxon>Alveolata</taxon>
        <taxon>Apicomplexa</taxon>
        <taxon>Conoidasida</taxon>
        <taxon>Coccidia</taxon>
        <taxon>Eucoccidiorida</taxon>
        <taxon>Eimeriorina</taxon>
        <taxon>Sarcocystidae</taxon>
        <taxon>Toxoplasma</taxon>
    </lineage>
</organism>
<comment type="caution">
    <text evidence="5">The sequence shown here is derived from an EMBL/GenBank/DDBJ whole genome shotgun (WGS) entry which is preliminary data.</text>
</comment>
<dbReference type="SUPFAM" id="SSF53383">
    <property type="entry name" value="PLP-dependent transferases"/>
    <property type="match status" value="1"/>
</dbReference>
<evidence type="ECO:0000256" key="2">
    <source>
        <dbReference type="ARBA" id="ARBA00022898"/>
    </source>
</evidence>
<protein>
    <submittedName>
        <fullName evidence="5">Pyridoxal-dependent decarboxylase domain protein</fullName>
    </submittedName>
</protein>
<proteinExistence type="predicted"/>
<reference evidence="5 6" key="1">
    <citation type="submission" date="2014-03" db="EMBL/GenBank/DDBJ databases">
        <authorList>
            <person name="Sibley D."/>
            <person name="Venepally P."/>
            <person name="Karamycheva S."/>
            <person name="Hadjithomas M."/>
            <person name="Khan A."/>
            <person name="Brunk B."/>
            <person name="Roos D."/>
            <person name="Caler E."/>
            <person name="Lorenzi H."/>
        </authorList>
    </citation>
    <scope>NUCLEOTIDE SEQUENCE [LARGE SCALE GENOMIC DNA]</scope>
    <source>
        <strain evidence="6">p89</strain>
    </source>
</reference>
<dbReference type="GO" id="GO:0016830">
    <property type="term" value="F:carbon-carbon lyase activity"/>
    <property type="evidence" value="ECO:0007669"/>
    <property type="project" value="InterPro"/>
</dbReference>
<sequence length="970" mass="106706">MQEAGGGGGEEAEEEGGGDACAEDGKRTELTRTKDCLQKLDEKLLADLFSSASPSFSSRLSPLHSRSPLDETTACQSTLCSQGDEDGAGDEEVHEGGKEKHREAEEESGRGSAEPDDERNKREKQDREPGHKPGGRHGKQAGERGAKSSEETRQQQRHRAPLCGFWMHSEVWAFLQAIHLARHFKRPPSDAFPHPAVDDHTQRRLKCEGLVSPSFFPACSSPDSWSFSTPVTGCARCSSGERRVYIFVCSGSPYIRALQEAFTVAGFADTGRIVAVHQNPDSGVMSVECLRAKMRDVQESEREVREARDKENAATRETEREEGQERKAADKGTHEERGDDEGKRRYSFVIVASAGRSGTLGGFDDFLALRQLAHETGSWLHVDGLVGGSFIFPREKPFQVLCAGMGLADSLTWSACAFLTGLGDPASPVAFFCRQDAVPLLLSLGHLPPTPTFAVASSSPSMPSVVEEPFVLRPSQGEEIGCGFPLWCFWKKLGDTGVANRVRQVYLRCRQLSLLLLHFPKRVKPPAFPETPKSRVATEERAYGGMRTSAFGGKQAGERKARRQRDETESEQTHRGENFRVEEDGGEKGRGGAEERDERRRLARASANRTSAGREPRENLTNAQQTREDREEYGEADPEEDEVGFWDDKPGNYDLAHKLEDDTNFLREHEDAVDHLVDAARGILSRDPEAFRRPVAAEKSSAGRGVPTPRMQALGRLEGGLTDSKRGRFAGVSKPLQRDLEAGRKAGTETRDSFYTGAGASWNAEQCRMCDSSGASQLRCNATRCMYTPGAFHVKQMGRAPSFSVSFWWIPPCLRGEVLSRATFSAAACQEIRFFVTLISRLLSLLLERERAGHRSEDHDNAVIKAPKGSLEAVKDSKGSHDGEFRLSSDALSIQLVDDDGASNSAIPDEREEQEWKGCPRRPPLLSVCILDPCVGEGDLAALLCLINRLGMLLIETGKANASERTSRLL</sequence>